<dbReference type="Gene3D" id="3.40.50.300">
    <property type="entry name" value="P-loop containing nucleotide triphosphate hydrolases"/>
    <property type="match status" value="1"/>
</dbReference>
<dbReference type="RefSeq" id="WP_081445687.1">
    <property type="nucleotide sequence ID" value="NZ_CP102279.1"/>
</dbReference>
<dbReference type="GeneID" id="92863312"/>
<dbReference type="InterPro" id="IPR027417">
    <property type="entry name" value="P-loop_NTPase"/>
</dbReference>
<feature type="compositionally biased region" description="Basic and acidic residues" evidence="9">
    <location>
        <begin position="1"/>
        <end position="19"/>
    </location>
</feature>
<comment type="caution">
    <text evidence="11">The sequence shown here is derived from an EMBL/GenBank/DDBJ whole genome shotgun (WGS) entry which is preliminary data.</text>
</comment>
<feature type="domain" description="AAA" evidence="10">
    <location>
        <begin position="87"/>
        <end position="217"/>
    </location>
</feature>
<evidence type="ECO:0000259" key="10">
    <source>
        <dbReference type="Pfam" id="PF13614"/>
    </source>
</evidence>
<evidence type="ECO:0000256" key="6">
    <source>
        <dbReference type="ARBA" id="ARBA00022840"/>
    </source>
</evidence>
<dbReference type="EC" id="2.7.10.2" evidence="2"/>
<dbReference type="GO" id="GO:0005886">
    <property type="term" value="C:plasma membrane"/>
    <property type="evidence" value="ECO:0007669"/>
    <property type="project" value="TreeGrafter"/>
</dbReference>
<dbReference type="SUPFAM" id="SSF52540">
    <property type="entry name" value="P-loop containing nucleoside triphosphate hydrolases"/>
    <property type="match status" value="1"/>
</dbReference>
<accession>A0A3E5EHH7</accession>
<dbReference type="InterPro" id="IPR005702">
    <property type="entry name" value="Wzc-like_C"/>
</dbReference>
<evidence type="ECO:0000256" key="7">
    <source>
        <dbReference type="ARBA" id="ARBA00023137"/>
    </source>
</evidence>
<sequence>MDQERRSQREMMQENEKQARTTYTNAQAKAAMSRRDNKASKLRVELTDPRKSNYFYEEALKTLRTNIQFAGADIKTILVTSCFPNEGKSDVVFQLAKEMGMAGKKTVLLDADIRKSVLVQRYLVDSDVKGLSQYLSGQAPVRDILYGTNYENMDVIFAGPMAPNPSELLNGKVFAKLMIELKQRYDYVLIDTPPMANVVDAAIVGKVCDGAILLIESGFVGYRAAQKAIKQLEKSGTHMLGAVLNKVDARKEKYYSYYSYGSKYGYGYGQNHENA</sequence>
<feature type="region of interest" description="Disordered" evidence="9">
    <location>
        <begin position="1"/>
        <end position="41"/>
    </location>
</feature>
<keyword evidence="4" id="KW-0547">Nucleotide-binding</keyword>
<gene>
    <name evidence="11" type="ORF">DXB36_13575</name>
</gene>
<evidence type="ECO:0000313" key="11">
    <source>
        <dbReference type="EMBL" id="RGN88389.1"/>
    </source>
</evidence>
<protein>
    <recommendedName>
        <fullName evidence="2">non-specific protein-tyrosine kinase</fullName>
        <ecNumber evidence="2">2.7.10.2</ecNumber>
    </recommendedName>
</protein>
<dbReference type="AlphaFoldDB" id="A0A3E5EHH7"/>
<dbReference type="GO" id="GO:0005524">
    <property type="term" value="F:ATP binding"/>
    <property type="evidence" value="ECO:0007669"/>
    <property type="project" value="UniProtKB-KW"/>
</dbReference>
<evidence type="ECO:0000256" key="8">
    <source>
        <dbReference type="ARBA" id="ARBA00051245"/>
    </source>
</evidence>
<reference evidence="11 12" key="1">
    <citation type="submission" date="2018-08" db="EMBL/GenBank/DDBJ databases">
        <title>A genome reference for cultivated species of the human gut microbiota.</title>
        <authorList>
            <person name="Zou Y."/>
            <person name="Xue W."/>
            <person name="Luo G."/>
        </authorList>
    </citation>
    <scope>NUCLEOTIDE SEQUENCE [LARGE SCALE GENOMIC DNA]</scope>
    <source>
        <strain evidence="11 12">OM03-2</strain>
    </source>
</reference>
<name>A0A3E5EHH7_9FIRM</name>
<comment type="similarity">
    <text evidence="1">Belongs to the CpsD/CapB family.</text>
</comment>
<dbReference type="Pfam" id="PF13614">
    <property type="entry name" value="AAA_31"/>
    <property type="match status" value="1"/>
</dbReference>
<keyword evidence="6" id="KW-0067">ATP-binding</keyword>
<dbReference type="EMBL" id="QSVB01000018">
    <property type="protein sequence ID" value="RGN88389.1"/>
    <property type="molecule type" value="Genomic_DNA"/>
</dbReference>
<proteinExistence type="inferred from homology"/>
<evidence type="ECO:0000256" key="3">
    <source>
        <dbReference type="ARBA" id="ARBA00022679"/>
    </source>
</evidence>
<dbReference type="Proteomes" id="UP000260841">
    <property type="component" value="Unassembled WGS sequence"/>
</dbReference>
<evidence type="ECO:0000256" key="5">
    <source>
        <dbReference type="ARBA" id="ARBA00022777"/>
    </source>
</evidence>
<dbReference type="PANTHER" id="PTHR32309:SF13">
    <property type="entry name" value="FERRIC ENTEROBACTIN TRANSPORT PROTEIN FEPE"/>
    <property type="match status" value="1"/>
</dbReference>
<dbReference type="CDD" id="cd05387">
    <property type="entry name" value="BY-kinase"/>
    <property type="match status" value="1"/>
</dbReference>
<keyword evidence="5 11" id="KW-0418">Kinase</keyword>
<comment type="catalytic activity">
    <reaction evidence="8">
        <text>L-tyrosyl-[protein] + ATP = O-phospho-L-tyrosyl-[protein] + ADP + H(+)</text>
        <dbReference type="Rhea" id="RHEA:10596"/>
        <dbReference type="Rhea" id="RHEA-COMP:10136"/>
        <dbReference type="Rhea" id="RHEA-COMP:20101"/>
        <dbReference type="ChEBI" id="CHEBI:15378"/>
        <dbReference type="ChEBI" id="CHEBI:30616"/>
        <dbReference type="ChEBI" id="CHEBI:46858"/>
        <dbReference type="ChEBI" id="CHEBI:61978"/>
        <dbReference type="ChEBI" id="CHEBI:456216"/>
        <dbReference type="EC" id="2.7.10.2"/>
    </reaction>
</comment>
<dbReference type="NCBIfam" id="TIGR01007">
    <property type="entry name" value="eps_fam"/>
    <property type="match status" value="1"/>
</dbReference>
<dbReference type="GO" id="GO:0004715">
    <property type="term" value="F:non-membrane spanning protein tyrosine kinase activity"/>
    <property type="evidence" value="ECO:0007669"/>
    <property type="project" value="UniProtKB-EC"/>
</dbReference>
<dbReference type="InterPro" id="IPR050445">
    <property type="entry name" value="Bact_polysacc_biosynth/exp"/>
</dbReference>
<keyword evidence="7" id="KW-0829">Tyrosine-protein kinase</keyword>
<evidence type="ECO:0000256" key="9">
    <source>
        <dbReference type="SAM" id="MobiDB-lite"/>
    </source>
</evidence>
<evidence type="ECO:0000256" key="1">
    <source>
        <dbReference type="ARBA" id="ARBA00007316"/>
    </source>
</evidence>
<evidence type="ECO:0000256" key="2">
    <source>
        <dbReference type="ARBA" id="ARBA00011903"/>
    </source>
</evidence>
<organism evidence="11 12">
    <name type="scientific">Dorea formicigenerans</name>
    <dbReference type="NCBI Taxonomy" id="39486"/>
    <lineage>
        <taxon>Bacteria</taxon>
        <taxon>Bacillati</taxon>
        <taxon>Bacillota</taxon>
        <taxon>Clostridia</taxon>
        <taxon>Lachnospirales</taxon>
        <taxon>Lachnospiraceae</taxon>
        <taxon>Dorea</taxon>
    </lineage>
</organism>
<keyword evidence="3" id="KW-0808">Transferase</keyword>
<dbReference type="PANTHER" id="PTHR32309">
    <property type="entry name" value="TYROSINE-PROTEIN KINASE"/>
    <property type="match status" value="1"/>
</dbReference>
<evidence type="ECO:0000313" key="12">
    <source>
        <dbReference type="Proteomes" id="UP000260841"/>
    </source>
</evidence>
<dbReference type="InterPro" id="IPR025669">
    <property type="entry name" value="AAA_dom"/>
</dbReference>
<evidence type="ECO:0000256" key="4">
    <source>
        <dbReference type="ARBA" id="ARBA00022741"/>
    </source>
</evidence>